<protein>
    <submittedName>
        <fullName evidence="1">DUF721 domain-containing protein</fullName>
    </submittedName>
</protein>
<gene>
    <name evidence="1" type="ORF">EHV08_01720</name>
</gene>
<dbReference type="Pfam" id="PF05258">
    <property type="entry name" value="DciA"/>
    <property type="match status" value="1"/>
</dbReference>
<dbReference type="OrthoDB" id="9796545at2"/>
<proteinExistence type="predicted"/>
<dbReference type="InterPro" id="IPR007922">
    <property type="entry name" value="DciA-like"/>
</dbReference>
<dbReference type="EMBL" id="RYYU01000001">
    <property type="protein sequence ID" value="RUL58612.1"/>
    <property type="molecule type" value="Genomic_DNA"/>
</dbReference>
<keyword evidence="2" id="KW-1185">Reference proteome</keyword>
<name>A0A432LHE4_9BACT</name>
<dbReference type="PANTHER" id="PTHR36456">
    <property type="entry name" value="UPF0232 PROTEIN SCO3875"/>
    <property type="match status" value="1"/>
</dbReference>
<evidence type="ECO:0000313" key="2">
    <source>
        <dbReference type="Proteomes" id="UP000278983"/>
    </source>
</evidence>
<reference evidence="1 2" key="1">
    <citation type="submission" date="2018-12" db="EMBL/GenBank/DDBJ databases">
        <title>Genome sequencing of Prevotella sp. KCOM 3155 (= JS262).</title>
        <authorList>
            <person name="Kook J.-K."/>
            <person name="Park S.-N."/>
            <person name="Lim Y.K."/>
        </authorList>
    </citation>
    <scope>NUCLEOTIDE SEQUENCE [LARGE SCALE GENOMIC DNA]</scope>
    <source>
        <strain evidence="1 2">KCOM 3155</strain>
    </source>
</reference>
<evidence type="ECO:0000313" key="1">
    <source>
        <dbReference type="EMBL" id="RUL58612.1"/>
    </source>
</evidence>
<dbReference type="Proteomes" id="UP000278983">
    <property type="component" value="Unassembled WGS sequence"/>
</dbReference>
<dbReference type="RefSeq" id="WP_126677709.1">
    <property type="nucleotide sequence ID" value="NZ_RYYU01000001.1"/>
</dbReference>
<accession>A0A432LHE4</accession>
<sequence>MFRREVLALSEVLNKTLRQNGLETPMLQNRLIESWETVVGHNVSRYTSEKYIRSQVLFVKITNPALRADLNMMRTQLVSRLNQSVGSRLIIDIRIY</sequence>
<comment type="caution">
    <text evidence="1">The sequence shown here is derived from an EMBL/GenBank/DDBJ whole genome shotgun (WGS) entry which is preliminary data.</text>
</comment>
<organism evidence="1 2">
    <name type="scientific">Prevotella koreensis</name>
    <dbReference type="NCBI Taxonomy" id="2490854"/>
    <lineage>
        <taxon>Bacteria</taxon>
        <taxon>Pseudomonadati</taxon>
        <taxon>Bacteroidota</taxon>
        <taxon>Bacteroidia</taxon>
        <taxon>Bacteroidales</taxon>
        <taxon>Prevotellaceae</taxon>
        <taxon>Prevotella</taxon>
    </lineage>
</organism>
<dbReference type="PANTHER" id="PTHR36456:SF1">
    <property type="entry name" value="UPF0232 PROTEIN SCO3875"/>
    <property type="match status" value="1"/>
</dbReference>
<dbReference type="AlphaFoldDB" id="A0A432LHE4"/>